<protein>
    <submittedName>
        <fullName evidence="1">Uncharacterized protein</fullName>
    </submittedName>
</protein>
<proteinExistence type="predicted"/>
<keyword evidence="2" id="KW-1185">Reference proteome</keyword>
<evidence type="ECO:0000313" key="2">
    <source>
        <dbReference type="Proteomes" id="UP000688137"/>
    </source>
</evidence>
<name>A0A8S1LNT3_PARPR</name>
<comment type="caution">
    <text evidence="1">The sequence shown here is derived from an EMBL/GenBank/DDBJ whole genome shotgun (WGS) entry which is preliminary data.</text>
</comment>
<gene>
    <name evidence="1" type="ORF">PPRIM_AZ9-3.1.T0380318</name>
</gene>
<evidence type="ECO:0000313" key="1">
    <source>
        <dbReference type="EMBL" id="CAD8066196.1"/>
    </source>
</evidence>
<reference evidence="1" key="1">
    <citation type="submission" date="2021-01" db="EMBL/GenBank/DDBJ databases">
        <authorList>
            <consortium name="Genoscope - CEA"/>
            <person name="William W."/>
        </authorList>
    </citation>
    <scope>NUCLEOTIDE SEQUENCE</scope>
</reference>
<dbReference type="EMBL" id="CAJJDM010000037">
    <property type="protein sequence ID" value="CAD8066196.1"/>
    <property type="molecule type" value="Genomic_DNA"/>
</dbReference>
<accession>A0A8S1LNT3</accession>
<dbReference type="Proteomes" id="UP000688137">
    <property type="component" value="Unassembled WGS sequence"/>
</dbReference>
<sequence length="200" mass="23127">MGLNVKYHIVEYEEDSIVKGYQIDIKQKITQVTLKILQNLEMENIFGKKYNSKITVNQIIEKMQQIANKNGPYSTIYNNCQSVAKEVTEQLLFKEISQCEQENGKSKLHSALLVVTQFGIFGQYFRYYIVEILNDGKLHCQQMNMKQIPSSLSNMSLFEMNNVCGKQSQKLMSIILSRKLQTLLIQQNKVKAYSILIVNQ</sequence>
<dbReference type="AlphaFoldDB" id="A0A8S1LNT3"/>
<organism evidence="1 2">
    <name type="scientific">Paramecium primaurelia</name>
    <dbReference type="NCBI Taxonomy" id="5886"/>
    <lineage>
        <taxon>Eukaryota</taxon>
        <taxon>Sar</taxon>
        <taxon>Alveolata</taxon>
        <taxon>Ciliophora</taxon>
        <taxon>Intramacronucleata</taxon>
        <taxon>Oligohymenophorea</taxon>
        <taxon>Peniculida</taxon>
        <taxon>Parameciidae</taxon>
        <taxon>Paramecium</taxon>
    </lineage>
</organism>